<keyword evidence="2" id="KW-0540">Nuclease</keyword>
<keyword evidence="2" id="KW-0378">Hydrolase</keyword>
<gene>
    <name evidence="2" type="ORF">POL72_29335</name>
</gene>
<evidence type="ECO:0000313" key="2">
    <source>
        <dbReference type="EMBL" id="MDC0681877.1"/>
    </source>
</evidence>
<evidence type="ECO:0000313" key="3">
    <source>
        <dbReference type="Proteomes" id="UP001217485"/>
    </source>
</evidence>
<proteinExistence type="predicted"/>
<dbReference type="GO" id="GO:0004519">
    <property type="term" value="F:endonuclease activity"/>
    <property type="evidence" value="ECO:0007669"/>
    <property type="project" value="UniProtKB-KW"/>
</dbReference>
<dbReference type="Proteomes" id="UP001217485">
    <property type="component" value="Unassembled WGS sequence"/>
</dbReference>
<keyword evidence="2" id="KW-0255">Endonuclease</keyword>
<dbReference type="Pfam" id="PF05685">
    <property type="entry name" value="Uma2"/>
    <property type="match status" value="1"/>
</dbReference>
<dbReference type="Gene3D" id="3.90.1570.10">
    <property type="entry name" value="tt1808, chain A"/>
    <property type="match status" value="1"/>
</dbReference>
<dbReference type="EMBL" id="JAQNDK010000003">
    <property type="protein sequence ID" value="MDC0681877.1"/>
    <property type="molecule type" value="Genomic_DNA"/>
</dbReference>
<name>A0ABT5C9N6_9BACT</name>
<dbReference type="InterPro" id="IPR008538">
    <property type="entry name" value="Uma2"/>
</dbReference>
<reference evidence="2 3" key="1">
    <citation type="submission" date="2023-01" db="EMBL/GenBank/DDBJ databases">
        <title>Minimal conservation of predation-associated metabolite biosynthetic gene clusters underscores biosynthetic potential of Myxococcota including descriptions for ten novel species: Archangium lansinium sp. nov., Myxococcus landrumus sp. nov., Nannocystis bai.</title>
        <authorList>
            <person name="Ahearne A."/>
            <person name="Stevens C."/>
            <person name="Dowd S."/>
        </authorList>
    </citation>
    <scope>NUCLEOTIDE SEQUENCE [LARGE SCALE GENOMIC DNA]</scope>
    <source>
        <strain evidence="2 3">WIWO2</strain>
    </source>
</reference>
<accession>A0ABT5C9N6</accession>
<dbReference type="CDD" id="cd06260">
    <property type="entry name" value="DUF820-like"/>
    <property type="match status" value="1"/>
</dbReference>
<sequence length="196" mass="21591">MGQPAEKQPRATYADLEAVPSNKVAELVRGTLHVFPRPAPRHARAASRLGGKLSGPFDLGEGGPGGWTILVEPELHFPDPHTAGEFDALVPDLAGWRIERMPELPETAFFPLAPDWICEVLSPSTEDVDRTEKMPLYAREGVLHAWLVDPIRRTLEVFSLAAGRGWEPGPVHRDAARVRAVPFEALEIDLSVLWAK</sequence>
<dbReference type="PANTHER" id="PTHR34107:SF4">
    <property type="entry name" value="SLL1222 PROTEIN"/>
    <property type="match status" value="1"/>
</dbReference>
<dbReference type="InterPro" id="IPR012296">
    <property type="entry name" value="Nuclease_put_TT1808"/>
</dbReference>
<protein>
    <submittedName>
        <fullName evidence="2">Uma2 family endonuclease</fullName>
    </submittedName>
</protein>
<keyword evidence="3" id="KW-1185">Reference proteome</keyword>
<dbReference type="SUPFAM" id="SSF52980">
    <property type="entry name" value="Restriction endonuclease-like"/>
    <property type="match status" value="1"/>
</dbReference>
<dbReference type="PANTHER" id="PTHR34107">
    <property type="entry name" value="SLL0198 PROTEIN-RELATED"/>
    <property type="match status" value="1"/>
</dbReference>
<dbReference type="InterPro" id="IPR011335">
    <property type="entry name" value="Restrct_endonuc-II-like"/>
</dbReference>
<organism evidence="2 3">
    <name type="scientific">Sorangium atrum</name>
    <dbReference type="NCBI Taxonomy" id="2995308"/>
    <lineage>
        <taxon>Bacteria</taxon>
        <taxon>Pseudomonadati</taxon>
        <taxon>Myxococcota</taxon>
        <taxon>Polyangia</taxon>
        <taxon>Polyangiales</taxon>
        <taxon>Polyangiaceae</taxon>
        <taxon>Sorangium</taxon>
    </lineage>
</organism>
<comment type="caution">
    <text evidence="2">The sequence shown here is derived from an EMBL/GenBank/DDBJ whole genome shotgun (WGS) entry which is preliminary data.</text>
</comment>
<evidence type="ECO:0000259" key="1">
    <source>
        <dbReference type="Pfam" id="PF05685"/>
    </source>
</evidence>
<feature type="domain" description="Putative restriction endonuclease" evidence="1">
    <location>
        <begin position="12"/>
        <end position="188"/>
    </location>
</feature>
<dbReference type="RefSeq" id="WP_272099294.1">
    <property type="nucleotide sequence ID" value="NZ_JAQNDK010000003.1"/>
</dbReference>